<sequence length="254" mass="28359">MHLLIALLLALLFSPASSPPKSPTRKAATTPAASSAGLLRKFNLVPLWLVSARPAEAQTMLGCMGPQYRPFDLVFEKVRRDAKNPALYHVQGKSRERERLLPFRGTIMLSAIQKARAPYPLASFKAAAHYQAAGTFRLVEDPAEEGAGVFSGKVVITFSQTPTGLAYQPSTPYWWNENSTGEGSTFTSRWTSKTHPAAIQLVWATNFMNIAHHVMEQFNLWERGPEINPKYARVGWSSYWQNDEWWADAPEPAL</sequence>
<feature type="chain" id="PRO_5021350664" evidence="1">
    <location>
        <begin position="19"/>
        <end position="254"/>
    </location>
</feature>
<evidence type="ECO:0000313" key="3">
    <source>
        <dbReference type="Proteomes" id="UP000297549"/>
    </source>
</evidence>
<dbReference type="EMBL" id="SRLC01000001">
    <property type="protein sequence ID" value="TGE24094.1"/>
    <property type="molecule type" value="Genomic_DNA"/>
</dbReference>
<protein>
    <submittedName>
        <fullName evidence="2">Uncharacterized protein</fullName>
    </submittedName>
</protein>
<organism evidence="2 3">
    <name type="scientific">Hymenobacter aquaticus</name>
    <dbReference type="NCBI Taxonomy" id="1867101"/>
    <lineage>
        <taxon>Bacteria</taxon>
        <taxon>Pseudomonadati</taxon>
        <taxon>Bacteroidota</taxon>
        <taxon>Cytophagia</taxon>
        <taxon>Cytophagales</taxon>
        <taxon>Hymenobacteraceae</taxon>
        <taxon>Hymenobacter</taxon>
    </lineage>
</organism>
<gene>
    <name evidence="2" type="ORF">E5K00_02445</name>
</gene>
<comment type="caution">
    <text evidence="2">The sequence shown here is derived from an EMBL/GenBank/DDBJ whole genome shotgun (WGS) entry which is preliminary data.</text>
</comment>
<proteinExistence type="predicted"/>
<feature type="signal peptide" evidence="1">
    <location>
        <begin position="1"/>
        <end position="18"/>
    </location>
</feature>
<name>A0A4Z0Q3C7_9BACT</name>
<reference evidence="2 3" key="1">
    <citation type="submission" date="2019-04" db="EMBL/GenBank/DDBJ databases">
        <authorList>
            <person name="Feng G."/>
            <person name="Zhang J."/>
            <person name="Zhu H."/>
        </authorList>
    </citation>
    <scope>NUCLEOTIDE SEQUENCE [LARGE SCALE GENOMIC DNA]</scope>
    <source>
        <strain evidence="2 3">JCM 31653</strain>
    </source>
</reference>
<accession>A0A4Z0Q3C7</accession>
<dbReference type="AlphaFoldDB" id="A0A4Z0Q3C7"/>
<keyword evidence="3" id="KW-1185">Reference proteome</keyword>
<dbReference type="Proteomes" id="UP000297549">
    <property type="component" value="Unassembled WGS sequence"/>
</dbReference>
<dbReference type="RefSeq" id="WP_135461329.1">
    <property type="nucleotide sequence ID" value="NZ_SRLC01000001.1"/>
</dbReference>
<evidence type="ECO:0000256" key="1">
    <source>
        <dbReference type="SAM" id="SignalP"/>
    </source>
</evidence>
<evidence type="ECO:0000313" key="2">
    <source>
        <dbReference type="EMBL" id="TGE24094.1"/>
    </source>
</evidence>
<keyword evidence="1" id="KW-0732">Signal</keyword>
<dbReference type="OrthoDB" id="880022at2"/>